<sequence>MRRDRGGFPGGLLPFLPLNCRDRADPVRGGAGNRCYVKSRI</sequence>
<dbReference type="AlphaFoldDB" id="A0A701V020"/>
<evidence type="ECO:0000313" key="1">
    <source>
        <dbReference type="EMBL" id="HAC6544510.1"/>
    </source>
</evidence>
<protein>
    <submittedName>
        <fullName evidence="1">Plasmid mobilization protein</fullName>
    </submittedName>
</protein>
<reference evidence="1" key="1">
    <citation type="journal article" date="2018" name="Genome Biol.">
        <title>SKESA: strategic k-mer extension for scrupulous assemblies.</title>
        <authorList>
            <person name="Souvorov A."/>
            <person name="Agarwala R."/>
            <person name="Lipman D.J."/>
        </authorList>
    </citation>
    <scope>NUCLEOTIDE SEQUENCE</scope>
    <source>
        <strain evidence="1">3749-68</strain>
    </source>
</reference>
<gene>
    <name evidence="1" type="ORF">G0B47_25475</name>
</gene>
<organism evidence="1">
    <name type="scientific">Salmonella enterica subsp. salamae serovar 48:d:z6</name>
    <dbReference type="NCBI Taxonomy" id="1151170"/>
    <lineage>
        <taxon>Bacteria</taxon>
        <taxon>Pseudomonadati</taxon>
        <taxon>Pseudomonadota</taxon>
        <taxon>Gammaproteobacteria</taxon>
        <taxon>Enterobacterales</taxon>
        <taxon>Enterobacteriaceae</taxon>
        <taxon>Salmonella</taxon>
    </lineage>
</organism>
<proteinExistence type="predicted"/>
<reference evidence="1" key="2">
    <citation type="submission" date="2018-07" db="EMBL/GenBank/DDBJ databases">
        <authorList>
            <consortium name="NCBI Pathogen Detection Project"/>
        </authorList>
    </citation>
    <scope>NUCLEOTIDE SEQUENCE</scope>
    <source>
        <strain evidence="1">3749-68</strain>
    </source>
</reference>
<dbReference type="EMBL" id="DAAMGE010000062">
    <property type="protein sequence ID" value="HAC6544510.1"/>
    <property type="molecule type" value="Genomic_DNA"/>
</dbReference>
<comment type="caution">
    <text evidence="1">The sequence shown here is derived from an EMBL/GenBank/DDBJ whole genome shotgun (WGS) entry which is preliminary data.</text>
</comment>
<name>A0A701V020_SALER</name>
<accession>A0A701V020</accession>